<protein>
    <submittedName>
        <fullName evidence="7">5810_t:CDS:1</fullName>
    </submittedName>
</protein>
<dbReference type="InterPro" id="IPR027417">
    <property type="entry name" value="P-loop_NTPase"/>
</dbReference>
<evidence type="ECO:0000256" key="1">
    <source>
        <dbReference type="ARBA" id="ARBA00010290"/>
    </source>
</evidence>
<keyword evidence="5" id="KW-0479">Metal-binding</keyword>
<reference evidence="7" key="1">
    <citation type="submission" date="2021-06" db="EMBL/GenBank/DDBJ databases">
        <authorList>
            <person name="Kallberg Y."/>
            <person name="Tangrot J."/>
            <person name="Rosling A."/>
        </authorList>
    </citation>
    <scope>NUCLEOTIDE SEQUENCE</scope>
    <source>
        <strain evidence="7">BR232B</strain>
    </source>
</reference>
<dbReference type="NCBIfam" id="TIGR00231">
    <property type="entry name" value="small_GTP"/>
    <property type="match status" value="1"/>
</dbReference>
<dbReference type="PANTHER" id="PTHR11711">
    <property type="entry name" value="ADP RIBOSYLATION FACTOR-RELATED"/>
    <property type="match status" value="1"/>
</dbReference>
<gene>
    <name evidence="7" type="ORF">PBRASI_LOCUS9512</name>
</gene>
<keyword evidence="5" id="KW-0460">Magnesium</keyword>
<dbReference type="GO" id="GO:0003924">
    <property type="term" value="F:GTPase activity"/>
    <property type="evidence" value="ECO:0007669"/>
    <property type="project" value="InterPro"/>
</dbReference>
<evidence type="ECO:0000256" key="2">
    <source>
        <dbReference type="ARBA" id="ARBA00022741"/>
    </source>
</evidence>
<dbReference type="Gene3D" id="3.40.50.300">
    <property type="entry name" value="P-loop containing nucleotide triphosphate hydrolases"/>
    <property type="match status" value="1"/>
</dbReference>
<dbReference type="FunFam" id="3.40.50.300:FF:000412">
    <property type="entry name" value="ADP-ribosylation factor 1"/>
    <property type="match status" value="1"/>
</dbReference>
<keyword evidence="3 4" id="KW-0342">GTP-binding</keyword>
<accession>A0A9N9DH16</accession>
<feature type="binding site" evidence="4">
    <location>
        <begin position="24"/>
        <end position="31"/>
    </location>
    <ligand>
        <name>GTP</name>
        <dbReference type="ChEBI" id="CHEBI:37565"/>
    </ligand>
</feature>
<evidence type="ECO:0000256" key="3">
    <source>
        <dbReference type="ARBA" id="ARBA00023134"/>
    </source>
</evidence>
<feature type="binding site" evidence="5">
    <location>
        <position position="48"/>
    </location>
    <ligand>
        <name>Mg(2+)</name>
        <dbReference type="ChEBI" id="CHEBI:18420"/>
    </ligand>
</feature>
<dbReference type="Pfam" id="PF00025">
    <property type="entry name" value="Arf"/>
    <property type="match status" value="1"/>
</dbReference>
<dbReference type="GO" id="GO:0046872">
    <property type="term" value="F:metal ion binding"/>
    <property type="evidence" value="ECO:0007669"/>
    <property type="project" value="UniProtKB-KW"/>
</dbReference>
<dbReference type="Proteomes" id="UP000789739">
    <property type="component" value="Unassembled WGS sequence"/>
</dbReference>
<feature type="binding site" evidence="4">
    <location>
        <position position="70"/>
    </location>
    <ligand>
        <name>GTP</name>
        <dbReference type="ChEBI" id="CHEBI:37565"/>
    </ligand>
</feature>
<name>A0A9N9DH16_9GLOM</name>
<comment type="similarity">
    <text evidence="1 6">Belongs to the small GTPase superfamily. Arf family.</text>
</comment>
<comment type="caution">
    <text evidence="7">The sequence shown here is derived from an EMBL/GenBank/DDBJ whole genome shotgun (WGS) entry which is preliminary data.</text>
</comment>
<dbReference type="SUPFAM" id="SSF52540">
    <property type="entry name" value="P-loop containing nucleoside triphosphate hydrolases"/>
    <property type="match status" value="1"/>
</dbReference>
<dbReference type="PROSITE" id="PS51417">
    <property type="entry name" value="ARF"/>
    <property type="match status" value="1"/>
</dbReference>
<dbReference type="GO" id="GO:0030010">
    <property type="term" value="P:establishment of cell polarity"/>
    <property type="evidence" value="ECO:0007669"/>
    <property type="project" value="UniProtKB-ARBA"/>
</dbReference>
<organism evidence="7 8">
    <name type="scientific">Paraglomus brasilianum</name>
    <dbReference type="NCBI Taxonomy" id="144538"/>
    <lineage>
        <taxon>Eukaryota</taxon>
        <taxon>Fungi</taxon>
        <taxon>Fungi incertae sedis</taxon>
        <taxon>Mucoromycota</taxon>
        <taxon>Glomeromycotina</taxon>
        <taxon>Glomeromycetes</taxon>
        <taxon>Paraglomerales</taxon>
        <taxon>Paraglomeraceae</taxon>
        <taxon>Paraglomus</taxon>
    </lineage>
</organism>
<feature type="binding site" evidence="5">
    <location>
        <position position="31"/>
    </location>
    <ligand>
        <name>Mg(2+)</name>
        <dbReference type="ChEBI" id="CHEBI:18420"/>
    </ligand>
</feature>
<dbReference type="PRINTS" id="PR00328">
    <property type="entry name" value="SAR1GTPBP"/>
</dbReference>
<dbReference type="SMART" id="SM00178">
    <property type="entry name" value="SAR"/>
    <property type="match status" value="1"/>
</dbReference>
<proteinExistence type="inferred from homology"/>
<evidence type="ECO:0000256" key="5">
    <source>
        <dbReference type="PIRSR" id="PIRSR606689-2"/>
    </source>
</evidence>
<dbReference type="OrthoDB" id="2011769at2759"/>
<dbReference type="SMART" id="SM00177">
    <property type="entry name" value="ARF"/>
    <property type="match status" value="1"/>
</dbReference>
<feature type="binding site" evidence="4">
    <location>
        <begin position="126"/>
        <end position="129"/>
    </location>
    <ligand>
        <name>GTP</name>
        <dbReference type="ChEBI" id="CHEBI:37565"/>
    </ligand>
</feature>
<dbReference type="AlphaFoldDB" id="A0A9N9DH16"/>
<dbReference type="InterPro" id="IPR005225">
    <property type="entry name" value="Small_GTP-bd"/>
</dbReference>
<sequence>MGLVIGKLWRRLMSREEVKIILVGLDNAGKTTVLYKLLLNEVVVTTPTIGSNVEEITYKNIRFLMWDLGGQDALRSTWKTYYVKTKAVIMVIDSTDKNRLHISRNELHTMLEDENLKNAALLVFANKQDMNGALSAAQISEALNLTGLRDRQWHIQACCALTGDGLFEGLDWIVAQIEEGGN</sequence>
<evidence type="ECO:0000256" key="4">
    <source>
        <dbReference type="PIRSR" id="PIRSR606689-1"/>
    </source>
</evidence>
<dbReference type="InterPro" id="IPR024156">
    <property type="entry name" value="Small_GTPase_ARF"/>
</dbReference>
<evidence type="ECO:0000313" key="7">
    <source>
        <dbReference type="EMBL" id="CAG8636022.1"/>
    </source>
</evidence>
<dbReference type="EMBL" id="CAJVPI010002113">
    <property type="protein sequence ID" value="CAG8636022.1"/>
    <property type="molecule type" value="Genomic_DNA"/>
</dbReference>
<keyword evidence="8" id="KW-1185">Reference proteome</keyword>
<dbReference type="InterPro" id="IPR006689">
    <property type="entry name" value="Small_GTPase_ARF/SAR"/>
</dbReference>
<keyword evidence="2 4" id="KW-0547">Nucleotide-binding</keyword>
<evidence type="ECO:0000313" key="8">
    <source>
        <dbReference type="Proteomes" id="UP000789739"/>
    </source>
</evidence>
<dbReference type="GO" id="GO:0005525">
    <property type="term" value="F:GTP binding"/>
    <property type="evidence" value="ECO:0007669"/>
    <property type="project" value="UniProtKB-KW"/>
</dbReference>
<evidence type="ECO:0000256" key="6">
    <source>
        <dbReference type="RuleBase" id="RU003925"/>
    </source>
</evidence>